<dbReference type="OrthoDB" id="10381061at2759"/>
<reference evidence="2 3" key="1">
    <citation type="journal article" date="2016" name="Proc. Natl. Acad. Sci. U.S.A.">
        <title>Comparative genomics of biotechnologically important yeasts.</title>
        <authorList>
            <person name="Riley R."/>
            <person name="Haridas S."/>
            <person name="Wolfe K.H."/>
            <person name="Lopes M.R."/>
            <person name="Hittinger C.T."/>
            <person name="Goeker M."/>
            <person name="Salamov A.A."/>
            <person name="Wisecaver J.H."/>
            <person name="Long T.M."/>
            <person name="Calvey C.H."/>
            <person name="Aerts A.L."/>
            <person name="Barry K.W."/>
            <person name="Choi C."/>
            <person name="Clum A."/>
            <person name="Coughlan A.Y."/>
            <person name="Deshpande S."/>
            <person name="Douglass A.P."/>
            <person name="Hanson S.J."/>
            <person name="Klenk H.-P."/>
            <person name="LaButti K.M."/>
            <person name="Lapidus A."/>
            <person name="Lindquist E.A."/>
            <person name="Lipzen A.M."/>
            <person name="Meier-Kolthoff J.P."/>
            <person name="Ohm R.A."/>
            <person name="Otillar R.P."/>
            <person name="Pangilinan J.L."/>
            <person name="Peng Y."/>
            <person name="Rokas A."/>
            <person name="Rosa C.A."/>
            <person name="Scheuner C."/>
            <person name="Sibirny A.A."/>
            <person name="Slot J.C."/>
            <person name="Stielow J.B."/>
            <person name="Sun H."/>
            <person name="Kurtzman C.P."/>
            <person name="Blackwell M."/>
            <person name="Grigoriev I.V."/>
            <person name="Jeffries T.W."/>
        </authorList>
    </citation>
    <scope>NUCLEOTIDE SEQUENCE [LARGE SCALE GENOMIC DNA]</scope>
    <source>
        <strain evidence="2 3">NRRL Y-11557</strain>
    </source>
</reference>
<sequence>MMVESPIGNVRYPRGLHANYDSKHGSDNRETVTTRRNSLTTNIIVPTSRNLVVATAMADSVFGTTKAITPSDLTVRRQRPRTPSYRDSETVSHREANEQRYSKAKPYWKSQYYKEKDPLAIRLSGSSDALHVDTSYKPLKFHWMDVCQEKFDFASEYNSLLSLSAKADNGGKLRSLREITLQIVVDHCTSLTADVLLRVHFLPVGQLIWEEIVRQGKDSLRVYRTFVERFPSEMSEYNSKQANRNKGQQAVRRLKLSPGLPHDFADHIGGCLNWLVYVDIYDVTSATVTSDGLLSLLHIPALVGLQFGVRTRQLRFGTAKDTPILDDRMLKTYASAMKLDGRWQWLRALVIICGDGNRELRGVTQEGMNAIMGVRGRLRYVECHQDLIPVSFRKGRLVRGKLVGENDGRPGGGWMSLRAWPVNYPAALHWKCMKIAKIVHDQISELDHKTILDVSIATPARWYKTLEENEGAKENDGHDFIINGYVLSCDDRSGRSGKRLGEISNEVEMDKRRRGIVPKRRTNTQSLDQLMATFSG</sequence>
<keyword evidence="3" id="KW-1185">Reference proteome</keyword>
<evidence type="ECO:0000313" key="3">
    <source>
        <dbReference type="Proteomes" id="UP000094385"/>
    </source>
</evidence>
<dbReference type="Proteomes" id="UP000094385">
    <property type="component" value="Unassembled WGS sequence"/>
</dbReference>
<organism evidence="2 3">
    <name type="scientific">Lipomyces starkeyi NRRL Y-11557</name>
    <dbReference type="NCBI Taxonomy" id="675824"/>
    <lineage>
        <taxon>Eukaryota</taxon>
        <taxon>Fungi</taxon>
        <taxon>Dikarya</taxon>
        <taxon>Ascomycota</taxon>
        <taxon>Saccharomycotina</taxon>
        <taxon>Lipomycetes</taxon>
        <taxon>Lipomycetales</taxon>
        <taxon>Lipomycetaceae</taxon>
        <taxon>Lipomyces</taxon>
    </lineage>
</organism>
<evidence type="ECO:0000313" key="2">
    <source>
        <dbReference type="EMBL" id="ODQ71172.1"/>
    </source>
</evidence>
<accession>A0A1E3Q1Z8</accession>
<feature type="compositionally biased region" description="Basic and acidic residues" evidence="1">
    <location>
        <begin position="84"/>
        <end position="98"/>
    </location>
</feature>
<evidence type="ECO:0000256" key="1">
    <source>
        <dbReference type="SAM" id="MobiDB-lite"/>
    </source>
</evidence>
<protein>
    <submittedName>
        <fullName evidence="2">Uncharacterized protein</fullName>
    </submittedName>
</protein>
<feature type="region of interest" description="Disordered" evidence="1">
    <location>
        <begin position="14"/>
        <end position="33"/>
    </location>
</feature>
<dbReference type="AlphaFoldDB" id="A0A1E3Q1Z8"/>
<name>A0A1E3Q1Z8_LIPST</name>
<dbReference type="EMBL" id="KV454298">
    <property type="protein sequence ID" value="ODQ71172.1"/>
    <property type="molecule type" value="Genomic_DNA"/>
</dbReference>
<proteinExistence type="predicted"/>
<feature type="compositionally biased region" description="Basic and acidic residues" evidence="1">
    <location>
        <begin position="20"/>
        <end position="33"/>
    </location>
</feature>
<gene>
    <name evidence="2" type="ORF">LIPSTDRAFT_149225</name>
</gene>
<feature type="region of interest" description="Disordered" evidence="1">
    <location>
        <begin position="75"/>
        <end position="98"/>
    </location>
</feature>